<reference evidence="4" key="2">
    <citation type="submission" date="2014-09" db="EMBL/GenBank/DDBJ databases">
        <authorList>
            <person name="Illeghems K.G."/>
        </authorList>
    </citation>
    <scope>NUCLEOTIDE SEQUENCE [LARGE SCALE GENOMIC DNA]</scope>
    <source>
        <strain evidence="4">LMG 23848T</strain>
    </source>
</reference>
<organism evidence="2 4">
    <name type="scientific">Acetobacter ghanensis</name>
    <dbReference type="NCBI Taxonomy" id="431306"/>
    <lineage>
        <taxon>Bacteria</taxon>
        <taxon>Pseudomonadati</taxon>
        <taxon>Pseudomonadota</taxon>
        <taxon>Alphaproteobacteria</taxon>
        <taxon>Acetobacterales</taxon>
        <taxon>Acetobacteraceae</taxon>
        <taxon>Acetobacter</taxon>
    </lineage>
</organism>
<evidence type="ECO:0000256" key="1">
    <source>
        <dbReference type="SAM" id="Phobius"/>
    </source>
</evidence>
<dbReference type="EMBL" id="WOTE01000008">
    <property type="protein sequence ID" value="NHO40264.1"/>
    <property type="molecule type" value="Genomic_DNA"/>
</dbReference>
<gene>
    <name evidence="2" type="ORF">AGA_1817</name>
    <name evidence="3" type="ORF">GOB80_11345</name>
</gene>
<accession>A0A0U5F431</accession>
<dbReference type="PATRIC" id="fig|431306.5.peg.1860"/>
<keyword evidence="1" id="KW-1133">Transmembrane helix</keyword>
<dbReference type="Proteomes" id="UP000068250">
    <property type="component" value="Chromosome I"/>
</dbReference>
<feature type="transmembrane region" description="Helical" evidence="1">
    <location>
        <begin position="66"/>
        <end position="86"/>
    </location>
</feature>
<evidence type="ECO:0000313" key="3">
    <source>
        <dbReference type="EMBL" id="NHO40264.1"/>
    </source>
</evidence>
<dbReference type="Proteomes" id="UP000657200">
    <property type="component" value="Unassembled WGS sequence"/>
</dbReference>
<keyword evidence="1" id="KW-0472">Membrane</keyword>
<proteinExistence type="predicted"/>
<protein>
    <submittedName>
        <fullName evidence="3">DUF1275 domain-containing protein</fullName>
    </submittedName>
</protein>
<dbReference type="OrthoDB" id="270162at2"/>
<dbReference type="AlphaFoldDB" id="A0A0U5F431"/>
<feature type="transmembrane region" description="Helical" evidence="1">
    <location>
        <begin position="117"/>
        <end position="135"/>
    </location>
</feature>
<reference evidence="3 5" key="3">
    <citation type="journal article" date="2020" name="Int. J. Syst. Evol. Microbiol.">
        <title>Novel acetic acid bacteria from cider fermentations: Acetobacter conturbans sp. nov. and Acetobacter fallax sp. nov.</title>
        <authorList>
            <person name="Sombolestani A.S."/>
            <person name="Cleenwerck I."/>
            <person name="Cnockaert M."/>
            <person name="Borremans W."/>
            <person name="Wieme A.D."/>
            <person name="De Vuyst L."/>
            <person name="Vandamme P."/>
        </authorList>
    </citation>
    <scope>NUCLEOTIDE SEQUENCE [LARGE SCALE GENOMIC DNA]</scope>
    <source>
        <strain evidence="3 5">LMG 23848</strain>
    </source>
</reference>
<evidence type="ECO:0000313" key="4">
    <source>
        <dbReference type="Proteomes" id="UP000068250"/>
    </source>
</evidence>
<dbReference type="PANTHER" id="PTHR37314">
    <property type="entry name" value="SLR0142 PROTEIN"/>
    <property type="match status" value="1"/>
</dbReference>
<keyword evidence="5" id="KW-1185">Reference proteome</keyword>
<name>A0A0U5F431_9PROT</name>
<dbReference type="InterPro" id="IPR010699">
    <property type="entry name" value="DUF1275"/>
</dbReference>
<feature type="transmembrane region" description="Helical" evidence="1">
    <location>
        <begin position="21"/>
        <end position="39"/>
    </location>
</feature>
<evidence type="ECO:0000313" key="2">
    <source>
        <dbReference type="EMBL" id="CEF56162.1"/>
    </source>
</evidence>
<sequence length="242" mass="26636">MLFLEQEKRNFVTNRRLGSSLAIVAGAINVAAFMEFGYYCANMTGNASALALNLQQRKPAEGLHTLELGCCFVLGAIVCTFLVNIGRRRHWRVVYAVSILLEAVMLATLGVVDALGLFTRGSFIPALTLCFLMGLQNATVTRISGSVVRTTHITGMLTDLGMEIADWFDLWRRHVSSEHLLSIRQRLWLHLQIIFCFVGGGIAGAFAYHAWPAYFLFIVAILLAACAISSIIANSDSLFSEE</sequence>
<feature type="transmembrane region" description="Helical" evidence="1">
    <location>
        <begin position="93"/>
        <end position="111"/>
    </location>
</feature>
<feature type="transmembrane region" description="Helical" evidence="1">
    <location>
        <begin position="187"/>
        <end position="208"/>
    </location>
</feature>
<keyword evidence="1" id="KW-0812">Transmembrane</keyword>
<dbReference type="RefSeq" id="WP_059023854.1">
    <property type="nucleotide sequence ID" value="NZ_LN609302.1"/>
</dbReference>
<dbReference type="PANTHER" id="PTHR37314:SF4">
    <property type="entry name" value="UPF0700 TRANSMEMBRANE PROTEIN YOAK"/>
    <property type="match status" value="1"/>
</dbReference>
<evidence type="ECO:0000313" key="5">
    <source>
        <dbReference type="Proteomes" id="UP000657200"/>
    </source>
</evidence>
<dbReference type="Pfam" id="PF06912">
    <property type="entry name" value="DUF1275"/>
    <property type="match status" value="1"/>
</dbReference>
<feature type="transmembrane region" description="Helical" evidence="1">
    <location>
        <begin position="214"/>
        <end position="233"/>
    </location>
</feature>
<dbReference type="EMBL" id="LN609302">
    <property type="protein sequence ID" value="CEF56162.1"/>
    <property type="molecule type" value="Genomic_DNA"/>
</dbReference>
<reference evidence="2" key="1">
    <citation type="submission" date="2014-09" db="EMBL/GenBank/DDBJ databases">
        <authorList>
            <person name="Magalhaes I.L.F."/>
            <person name="Oliveira U."/>
            <person name="Santos F.R."/>
            <person name="Vidigal T.H.D.A."/>
            <person name="Brescovit A.D."/>
            <person name="Santos A.J."/>
        </authorList>
    </citation>
    <scope>NUCLEOTIDE SEQUENCE</scope>
    <source>
        <strain evidence="2">LMG 23848T</strain>
    </source>
</reference>